<protein>
    <submittedName>
        <fullName evidence="4">PfsNACHT and ankyrin domain protein</fullName>
    </submittedName>
</protein>
<dbReference type="PANTHER" id="PTHR10039">
    <property type="entry name" value="AMELOGENIN"/>
    <property type="match status" value="1"/>
</dbReference>
<dbReference type="InterPro" id="IPR056884">
    <property type="entry name" value="NPHP3-like_N"/>
</dbReference>
<feature type="domain" description="Nephrocystin 3-like N-terminal" evidence="3">
    <location>
        <begin position="194"/>
        <end position="273"/>
    </location>
</feature>
<dbReference type="EMBL" id="JAPWDQ010000013">
    <property type="protein sequence ID" value="KAJ5472059.1"/>
    <property type="molecule type" value="Genomic_DNA"/>
</dbReference>
<dbReference type="Proteomes" id="UP001148312">
    <property type="component" value="Unassembled WGS sequence"/>
</dbReference>
<reference evidence="4" key="2">
    <citation type="journal article" date="2023" name="IMA Fungus">
        <title>Comparative genomic study of the Penicillium genus elucidates a diverse pangenome and 15 lateral gene transfer events.</title>
        <authorList>
            <person name="Petersen C."/>
            <person name="Sorensen T."/>
            <person name="Nielsen M.R."/>
            <person name="Sondergaard T.E."/>
            <person name="Sorensen J.L."/>
            <person name="Fitzpatrick D.A."/>
            <person name="Frisvad J.C."/>
            <person name="Nielsen K.L."/>
        </authorList>
    </citation>
    <scope>NUCLEOTIDE SEQUENCE</scope>
    <source>
        <strain evidence="4">IBT 30728</strain>
    </source>
</reference>
<evidence type="ECO:0000313" key="4">
    <source>
        <dbReference type="EMBL" id="KAJ5472059.1"/>
    </source>
</evidence>
<feature type="region of interest" description="Disordered" evidence="2">
    <location>
        <begin position="76"/>
        <end position="99"/>
    </location>
</feature>
<accession>A0A9X0BLX2</accession>
<evidence type="ECO:0000256" key="1">
    <source>
        <dbReference type="ARBA" id="ARBA00022737"/>
    </source>
</evidence>
<gene>
    <name evidence="4" type="ORF">N7539_008628</name>
</gene>
<keyword evidence="1" id="KW-0677">Repeat</keyword>
<evidence type="ECO:0000256" key="2">
    <source>
        <dbReference type="SAM" id="MobiDB-lite"/>
    </source>
</evidence>
<dbReference type="Pfam" id="PF24883">
    <property type="entry name" value="NPHP3_N"/>
    <property type="match status" value="1"/>
</dbReference>
<reference evidence="4" key="1">
    <citation type="submission" date="2022-12" db="EMBL/GenBank/DDBJ databases">
        <authorList>
            <person name="Petersen C."/>
        </authorList>
    </citation>
    <scope>NUCLEOTIDE SEQUENCE</scope>
    <source>
        <strain evidence="4">IBT 30728</strain>
    </source>
</reference>
<evidence type="ECO:0000313" key="5">
    <source>
        <dbReference type="Proteomes" id="UP001148312"/>
    </source>
</evidence>
<sequence>MMACPPTKRYMELPHCPNQGTVENPMSNGVRFSSHSQFNNGSKTHQHLMSYVPPQTPGGMDSRAAESPVQRLVKPGSSITTMDLGPARSVSLSGSSSPARAAKSDGLQSCLCQLSRQSIWRALVPSAVDAEDPAKAIVEKVQQQIDCVQQITVATKATTDSIKSELRTDNIKSWLDPPDPSTIANHAKELHHEGTGAWLLEDPIFWSWYSGSCRHMWLYRLAGSGKTILSITVLDHLAMGNNGPILKFFFDFSNTKKQTYESMLRSLIFQLYDLPFIFMRYFKCIRIGKANLR</sequence>
<name>A0A9X0BLX2_9EURO</name>
<dbReference type="AlphaFoldDB" id="A0A9X0BLX2"/>
<evidence type="ECO:0000259" key="3">
    <source>
        <dbReference type="Pfam" id="PF24883"/>
    </source>
</evidence>
<proteinExistence type="predicted"/>
<comment type="caution">
    <text evidence="4">The sequence shown here is derived from an EMBL/GenBank/DDBJ whole genome shotgun (WGS) entry which is preliminary data.</text>
</comment>
<dbReference type="PANTHER" id="PTHR10039:SF16">
    <property type="entry name" value="GPI INOSITOL-DEACYLASE"/>
    <property type="match status" value="1"/>
</dbReference>
<keyword evidence="5" id="KW-1185">Reference proteome</keyword>
<organism evidence="4 5">
    <name type="scientific">Penicillium diatomitis</name>
    <dbReference type="NCBI Taxonomy" id="2819901"/>
    <lineage>
        <taxon>Eukaryota</taxon>
        <taxon>Fungi</taxon>
        <taxon>Dikarya</taxon>
        <taxon>Ascomycota</taxon>
        <taxon>Pezizomycotina</taxon>
        <taxon>Eurotiomycetes</taxon>
        <taxon>Eurotiomycetidae</taxon>
        <taxon>Eurotiales</taxon>
        <taxon>Aspergillaceae</taxon>
        <taxon>Penicillium</taxon>
    </lineage>
</organism>
<dbReference type="GeneID" id="81628473"/>
<dbReference type="RefSeq" id="XP_056786605.1">
    <property type="nucleotide sequence ID" value="XM_056938223.1"/>
</dbReference>